<dbReference type="CDD" id="cd16936">
    <property type="entry name" value="HATPase_RsbW-like"/>
    <property type="match status" value="1"/>
</dbReference>
<dbReference type="InterPro" id="IPR003594">
    <property type="entry name" value="HATPase_dom"/>
</dbReference>
<dbReference type="AlphaFoldDB" id="A0A4U7N1C9"/>
<organism evidence="3 4">
    <name type="scientific">Shimia litoralis</name>
    <dbReference type="NCBI Taxonomy" id="420403"/>
    <lineage>
        <taxon>Bacteria</taxon>
        <taxon>Pseudomonadati</taxon>
        <taxon>Pseudomonadota</taxon>
        <taxon>Alphaproteobacteria</taxon>
        <taxon>Rhodobacterales</taxon>
        <taxon>Roseobacteraceae</taxon>
    </lineage>
</organism>
<keyword evidence="1" id="KW-0723">Serine/threonine-protein kinase</keyword>
<dbReference type="Proteomes" id="UP000306575">
    <property type="component" value="Unassembled WGS sequence"/>
</dbReference>
<keyword evidence="1" id="KW-0808">Transferase</keyword>
<keyword evidence="4" id="KW-1185">Reference proteome</keyword>
<reference evidence="3 4" key="1">
    <citation type="submission" date="2019-04" db="EMBL/GenBank/DDBJ databases">
        <title>Genome sequence of Pelagicola litoralis CL-ES2.</title>
        <authorList>
            <person name="Cao J."/>
        </authorList>
    </citation>
    <scope>NUCLEOTIDE SEQUENCE [LARGE SCALE GENOMIC DNA]</scope>
    <source>
        <strain evidence="3 4">CL-ES2</strain>
    </source>
</reference>
<protein>
    <submittedName>
        <fullName evidence="3">ATP-binding protein</fullName>
    </submittedName>
</protein>
<evidence type="ECO:0000313" key="4">
    <source>
        <dbReference type="Proteomes" id="UP000306575"/>
    </source>
</evidence>
<keyword evidence="3" id="KW-0547">Nucleotide-binding</keyword>
<dbReference type="Gene3D" id="3.30.565.10">
    <property type="entry name" value="Histidine kinase-like ATPase, C-terminal domain"/>
    <property type="match status" value="1"/>
</dbReference>
<dbReference type="InterPro" id="IPR036890">
    <property type="entry name" value="HATPase_C_sf"/>
</dbReference>
<dbReference type="InterPro" id="IPR050267">
    <property type="entry name" value="Anti-sigma-factor_SerPK"/>
</dbReference>
<dbReference type="RefSeq" id="WP_138016488.1">
    <property type="nucleotide sequence ID" value="NZ_SULI01000012.1"/>
</dbReference>
<dbReference type="SUPFAM" id="SSF55874">
    <property type="entry name" value="ATPase domain of HSP90 chaperone/DNA topoisomerase II/histidine kinase"/>
    <property type="match status" value="1"/>
</dbReference>
<name>A0A4U7N1C9_9RHOB</name>
<sequence>MPQTSCFNLVFSASPGNVRTALNDLCVFLENNTISENHVGTAQIVAGEVLNNVVEHATRHQADGRIEITCEITFESLIFTVCDNGTPMPRGGIPNKGLPPVDTTLDNLPEGGFGWALVHLLTSGITYHRRQDKNCLKFTLPAIGKSSLSE</sequence>
<proteinExistence type="predicted"/>
<comment type="caution">
    <text evidence="3">The sequence shown here is derived from an EMBL/GenBank/DDBJ whole genome shotgun (WGS) entry which is preliminary data.</text>
</comment>
<dbReference type="GO" id="GO:0005524">
    <property type="term" value="F:ATP binding"/>
    <property type="evidence" value="ECO:0007669"/>
    <property type="project" value="UniProtKB-KW"/>
</dbReference>
<dbReference type="OrthoDB" id="9792240at2"/>
<feature type="domain" description="Histidine kinase/HSP90-like ATPase" evidence="2">
    <location>
        <begin position="11"/>
        <end position="139"/>
    </location>
</feature>
<dbReference type="EMBL" id="SULI01000012">
    <property type="protein sequence ID" value="TKZ19452.1"/>
    <property type="molecule type" value="Genomic_DNA"/>
</dbReference>
<dbReference type="PANTHER" id="PTHR35526:SF3">
    <property type="entry name" value="ANTI-SIGMA-F FACTOR RSBW"/>
    <property type="match status" value="1"/>
</dbReference>
<evidence type="ECO:0000256" key="1">
    <source>
        <dbReference type="ARBA" id="ARBA00022527"/>
    </source>
</evidence>
<gene>
    <name evidence="3" type="ORF">FAP39_11200</name>
</gene>
<accession>A0A4U7N1C9</accession>
<evidence type="ECO:0000313" key="3">
    <source>
        <dbReference type="EMBL" id="TKZ19452.1"/>
    </source>
</evidence>
<dbReference type="GO" id="GO:0004674">
    <property type="term" value="F:protein serine/threonine kinase activity"/>
    <property type="evidence" value="ECO:0007669"/>
    <property type="project" value="UniProtKB-KW"/>
</dbReference>
<dbReference type="PANTHER" id="PTHR35526">
    <property type="entry name" value="ANTI-SIGMA-F FACTOR RSBW-RELATED"/>
    <property type="match status" value="1"/>
</dbReference>
<keyword evidence="1" id="KW-0418">Kinase</keyword>
<dbReference type="Pfam" id="PF13581">
    <property type="entry name" value="HATPase_c_2"/>
    <property type="match status" value="1"/>
</dbReference>
<evidence type="ECO:0000259" key="2">
    <source>
        <dbReference type="Pfam" id="PF13581"/>
    </source>
</evidence>
<keyword evidence="3" id="KW-0067">ATP-binding</keyword>